<evidence type="ECO:0000256" key="8">
    <source>
        <dbReference type="ARBA" id="ARBA00023300"/>
    </source>
</evidence>
<dbReference type="Gene3D" id="1.20.1440.90">
    <property type="entry name" value="Phosphoenolpyruvate/pyruvate domain"/>
    <property type="match status" value="1"/>
</dbReference>
<keyword evidence="8 10" id="KW-0120">Carbon dioxide fixation</keyword>
<evidence type="ECO:0000256" key="7">
    <source>
        <dbReference type="ARBA" id="ARBA00023239"/>
    </source>
</evidence>
<evidence type="ECO:0000313" key="14">
    <source>
        <dbReference type="Proteomes" id="UP000419017"/>
    </source>
</evidence>
<gene>
    <name evidence="10" type="primary">ppc</name>
    <name evidence="13" type="ORF">OMES3154_00676</name>
</gene>
<keyword evidence="14" id="KW-1185">Reference proteome</keyword>
<dbReference type="InterPro" id="IPR018129">
    <property type="entry name" value="PEP_COase_Lys_AS"/>
</dbReference>
<dbReference type="EC" id="4.1.1.31" evidence="4 10"/>
<evidence type="ECO:0000256" key="2">
    <source>
        <dbReference type="ARBA" id="ARBA00003670"/>
    </source>
</evidence>
<evidence type="ECO:0000256" key="3">
    <source>
        <dbReference type="ARBA" id="ARBA00008346"/>
    </source>
</evidence>
<dbReference type="InterPro" id="IPR033129">
    <property type="entry name" value="PEPCASE_His_AS"/>
</dbReference>
<dbReference type="PANTHER" id="PTHR30523">
    <property type="entry name" value="PHOSPHOENOLPYRUVATE CARBOXYLASE"/>
    <property type="match status" value="1"/>
</dbReference>
<keyword evidence="13" id="KW-0670">Pyruvate</keyword>
<evidence type="ECO:0000256" key="4">
    <source>
        <dbReference type="ARBA" id="ARBA00012305"/>
    </source>
</evidence>
<comment type="subunit">
    <text evidence="10">Homotetramer.</text>
</comment>
<evidence type="ECO:0000256" key="10">
    <source>
        <dbReference type="HAMAP-Rule" id="MF_00595"/>
    </source>
</evidence>
<dbReference type="Pfam" id="PF00311">
    <property type="entry name" value="PEPcase"/>
    <property type="match status" value="1"/>
</dbReference>
<dbReference type="PROSITE" id="PS00781">
    <property type="entry name" value="PEPCASE_1"/>
    <property type="match status" value="1"/>
</dbReference>
<organism evidence="13 14">
    <name type="scientific">Oceanivirga miroungae</name>
    <dbReference type="NCBI Taxonomy" id="1130046"/>
    <lineage>
        <taxon>Bacteria</taxon>
        <taxon>Fusobacteriati</taxon>
        <taxon>Fusobacteriota</taxon>
        <taxon>Fusobacteriia</taxon>
        <taxon>Fusobacteriales</taxon>
        <taxon>Leptotrichiaceae</taxon>
        <taxon>Oceanivirga</taxon>
    </lineage>
</organism>
<keyword evidence="7 10" id="KW-0456">Lyase</keyword>
<evidence type="ECO:0000256" key="6">
    <source>
        <dbReference type="ARBA" id="ARBA00022842"/>
    </source>
</evidence>
<dbReference type="PANTHER" id="PTHR30523:SF6">
    <property type="entry name" value="PHOSPHOENOLPYRUVATE CARBOXYLASE"/>
    <property type="match status" value="1"/>
</dbReference>
<dbReference type="Proteomes" id="UP000419017">
    <property type="component" value="Unassembled WGS sequence"/>
</dbReference>
<dbReference type="EMBL" id="CABWIB010000001">
    <property type="protein sequence ID" value="VWL85391.1"/>
    <property type="molecule type" value="Genomic_DNA"/>
</dbReference>
<dbReference type="GO" id="GO:0006107">
    <property type="term" value="P:oxaloacetate metabolic process"/>
    <property type="evidence" value="ECO:0007669"/>
    <property type="project" value="UniProtKB-UniRule"/>
</dbReference>
<dbReference type="GO" id="GO:0006099">
    <property type="term" value="P:tricarboxylic acid cycle"/>
    <property type="evidence" value="ECO:0007669"/>
    <property type="project" value="InterPro"/>
</dbReference>
<dbReference type="InterPro" id="IPR022805">
    <property type="entry name" value="PEP_COase_bac/pln-type"/>
</dbReference>
<dbReference type="AlphaFoldDB" id="A0A6I8ME65"/>
<dbReference type="GO" id="GO:0015977">
    <property type="term" value="P:carbon fixation"/>
    <property type="evidence" value="ECO:0007669"/>
    <property type="project" value="UniProtKB-UniRule"/>
</dbReference>
<sequence length="855" mass="97824">MKRNNEIEILVEILMDSLNKDVKLDIDKIRKFAINKEYDKLKDLISNIPDSKVFEISRVLSIFPLLINIAEDVIETNKKENLTGLDNAFSNISDISKLENISVVPVLTAHPTQVQRKSVLDLITKIYESLKVYKYIKDDDIKYESWYINLKRSINILLLTDILRDNKLIVENEISNINSYYKATFLEALPELTIKYNNKTKKLGIKKDLTPITLGSWVGGDRDGNPYVNEKTLEHAVTSAASLIFEEYIEKLDLLYRDLSMSTDLSKVDSKLLELAQKSMDISIHRRKEPYRKVVRYIKDKLISTSKYLGLNLLNYEDNSFDEKYNNSTEFLEDLKLIEESIIKNNNEIIAMGTLKSLITEVECFNFNLSTIDLRQDSSVHEKCVAELLSSANINTNYINLKEDEKCNLLLDLINKDPRPLSSKRIKKSELLDSELKIYKKAKELVDKFGENVIKRNIISHTENVSDILEVKIMLKEANLDLEIVPLFETIEDLEGANNIISKCIDLGIIKNNKQEIMLGYSDSNKDGGYLSSSYVLYKAQKNLTKLAGDKNISISFFHGRGGTVGRGGGPSYEAILAQPYGSVNGSIRLTEQGEIIEAKYGNFTNCFKNLEALVSATLVATSDRKIEYNEKEYEEIVKELSTISFNKYRSLIFDNKDFVNFFYDVTPIKEITKLNLGSRPSSRKKTVDIENLRAIPWVFSWTQSRIMLAGWYGLGTALSNDIDKLKEMYKNWSFFKSLISNVDMLLAKVDIEIFKEYISLSTNYEKYDKIFSDILAEYELTKKVVLEISGQKELLEDNKQLKTSLANRGPYFNALNYLQVELIRRLRNGDDNLDIIKSIHTTINGIATGLRNSG</sequence>
<dbReference type="RefSeq" id="WP_156683389.1">
    <property type="nucleotide sequence ID" value="NZ_CABWIB010000001.1"/>
</dbReference>
<reference evidence="13 14" key="1">
    <citation type="submission" date="2019-10" db="EMBL/GenBank/DDBJ databases">
        <authorList>
            <person name="Blom J."/>
        </authorList>
    </citation>
    <scope>NUCLEOTIDE SEQUENCE [LARGE SCALE GENOMIC DNA]</scope>
    <source>
        <strain evidence="13 14">ES3154-GLU</strain>
    </source>
</reference>
<protein>
    <recommendedName>
        <fullName evidence="5 10">Phosphoenolpyruvate carboxylase</fullName>
        <shortName evidence="10">PEPC</shortName>
        <shortName evidence="10">PEPCase</shortName>
        <ecNumber evidence="4 10">4.1.1.31</ecNumber>
    </recommendedName>
</protein>
<comment type="catalytic activity">
    <reaction evidence="9 10">
        <text>oxaloacetate + phosphate = phosphoenolpyruvate + hydrogencarbonate</text>
        <dbReference type="Rhea" id="RHEA:28370"/>
        <dbReference type="ChEBI" id="CHEBI:16452"/>
        <dbReference type="ChEBI" id="CHEBI:17544"/>
        <dbReference type="ChEBI" id="CHEBI:43474"/>
        <dbReference type="ChEBI" id="CHEBI:58702"/>
        <dbReference type="EC" id="4.1.1.31"/>
    </reaction>
</comment>
<dbReference type="NCBIfam" id="NF000584">
    <property type="entry name" value="PRK00009.1"/>
    <property type="match status" value="1"/>
</dbReference>
<evidence type="ECO:0000313" key="13">
    <source>
        <dbReference type="EMBL" id="VWL85391.1"/>
    </source>
</evidence>
<dbReference type="GO" id="GO:0005829">
    <property type="term" value="C:cytosol"/>
    <property type="evidence" value="ECO:0007669"/>
    <property type="project" value="TreeGrafter"/>
</dbReference>
<dbReference type="PROSITE" id="PS00393">
    <property type="entry name" value="PEPCASE_2"/>
    <property type="match status" value="1"/>
</dbReference>
<comment type="similarity">
    <text evidence="3 10">Belongs to the PEPCase type 1 family.</text>
</comment>
<evidence type="ECO:0000256" key="9">
    <source>
        <dbReference type="ARBA" id="ARBA00048995"/>
    </source>
</evidence>
<feature type="active site" evidence="10 12">
    <location>
        <position position="526"/>
    </location>
</feature>
<dbReference type="GO" id="GO:0000287">
    <property type="term" value="F:magnesium ion binding"/>
    <property type="evidence" value="ECO:0007669"/>
    <property type="project" value="UniProtKB-UniRule"/>
</dbReference>
<dbReference type="GO" id="GO:0008964">
    <property type="term" value="F:phosphoenolpyruvate carboxylase activity"/>
    <property type="evidence" value="ECO:0007669"/>
    <property type="project" value="UniProtKB-UniRule"/>
</dbReference>
<comment type="cofactor">
    <cofactor evidence="1 10">
        <name>Mg(2+)</name>
        <dbReference type="ChEBI" id="CHEBI:18420"/>
    </cofactor>
</comment>
<keyword evidence="6 10" id="KW-0460">Magnesium</keyword>
<evidence type="ECO:0000256" key="5">
    <source>
        <dbReference type="ARBA" id="ARBA00022419"/>
    </source>
</evidence>
<evidence type="ECO:0000256" key="12">
    <source>
        <dbReference type="PROSITE-ProRule" id="PRU10112"/>
    </source>
</evidence>
<dbReference type="InterPro" id="IPR021135">
    <property type="entry name" value="PEP_COase"/>
</dbReference>
<dbReference type="SUPFAM" id="SSF51621">
    <property type="entry name" value="Phosphoenolpyruvate/pyruvate domain"/>
    <property type="match status" value="1"/>
</dbReference>
<accession>A0A6I8ME65</accession>
<dbReference type="PRINTS" id="PR00150">
    <property type="entry name" value="PEPCARBXLASE"/>
</dbReference>
<evidence type="ECO:0000256" key="1">
    <source>
        <dbReference type="ARBA" id="ARBA00001946"/>
    </source>
</evidence>
<dbReference type="HAMAP" id="MF_00595">
    <property type="entry name" value="PEPcase_type1"/>
    <property type="match status" value="1"/>
</dbReference>
<dbReference type="InterPro" id="IPR015813">
    <property type="entry name" value="Pyrv/PenolPyrv_kinase-like_dom"/>
</dbReference>
<name>A0A6I8ME65_9FUSO</name>
<comment type="function">
    <text evidence="2 10">Forms oxaloacetate, a four-carbon dicarboxylic acid source for the tricarboxylic acid cycle.</text>
</comment>
<feature type="active site" evidence="10 11">
    <location>
        <position position="110"/>
    </location>
</feature>
<evidence type="ECO:0000256" key="11">
    <source>
        <dbReference type="PROSITE-ProRule" id="PRU10111"/>
    </source>
</evidence>
<proteinExistence type="inferred from homology"/>